<accession>A0A7D4Q7P4</accession>
<dbReference type="GO" id="GO:0006979">
    <property type="term" value="P:response to oxidative stress"/>
    <property type="evidence" value="ECO:0007669"/>
    <property type="project" value="InterPro"/>
</dbReference>
<gene>
    <name evidence="4" type="ORF">HQM25_07335</name>
</gene>
<dbReference type="Gene3D" id="1.10.640.10">
    <property type="entry name" value="Haem peroxidase domain superfamily, animal type"/>
    <property type="match status" value="2"/>
</dbReference>
<comment type="subcellular location">
    <subcellularLocation>
        <location evidence="1">Secreted</location>
    </subcellularLocation>
</comment>
<dbReference type="Pfam" id="PF03098">
    <property type="entry name" value="An_peroxidase"/>
    <property type="match status" value="2"/>
</dbReference>
<dbReference type="PRINTS" id="PR00313">
    <property type="entry name" value="CABNDNGRPT"/>
</dbReference>
<dbReference type="PANTHER" id="PTHR11475">
    <property type="entry name" value="OXIDASE/PEROXIDASE"/>
    <property type="match status" value="1"/>
</dbReference>
<dbReference type="SUPFAM" id="SSF48113">
    <property type="entry name" value="Heme-dependent peroxidases"/>
    <property type="match status" value="2"/>
</dbReference>
<dbReference type="GO" id="GO:0005576">
    <property type="term" value="C:extracellular region"/>
    <property type="evidence" value="ECO:0007669"/>
    <property type="project" value="UniProtKB-SubCell"/>
</dbReference>
<proteinExistence type="predicted"/>
<dbReference type="RefSeq" id="WP_172989640.1">
    <property type="nucleotide sequence ID" value="NZ_CP054038.1"/>
</dbReference>
<keyword evidence="3" id="KW-0325">Glycoprotein</keyword>
<evidence type="ECO:0000313" key="5">
    <source>
        <dbReference type="Proteomes" id="UP000502498"/>
    </source>
</evidence>
<dbReference type="GO" id="GO:0004601">
    <property type="term" value="F:peroxidase activity"/>
    <property type="evidence" value="ECO:0007669"/>
    <property type="project" value="InterPro"/>
</dbReference>
<dbReference type="Pfam" id="PF00353">
    <property type="entry name" value="HemolysinCabind"/>
    <property type="match status" value="6"/>
</dbReference>
<dbReference type="PROSITE" id="PS00330">
    <property type="entry name" value="HEMOLYSIN_CALCIUM"/>
    <property type="match status" value="2"/>
</dbReference>
<evidence type="ECO:0000256" key="2">
    <source>
        <dbReference type="ARBA" id="ARBA00022525"/>
    </source>
</evidence>
<dbReference type="GO" id="GO:0005509">
    <property type="term" value="F:calcium ion binding"/>
    <property type="evidence" value="ECO:0007669"/>
    <property type="project" value="InterPro"/>
</dbReference>
<dbReference type="Gene3D" id="3.40.50.12090">
    <property type="match status" value="1"/>
</dbReference>
<dbReference type="Proteomes" id="UP000502498">
    <property type="component" value="Chromosome"/>
</dbReference>
<evidence type="ECO:0000313" key="4">
    <source>
        <dbReference type="EMBL" id="QKJ19199.1"/>
    </source>
</evidence>
<dbReference type="InterPro" id="IPR007253">
    <property type="entry name" value="Cell_wall-bd_2"/>
</dbReference>
<reference evidence="4 5" key="1">
    <citation type="submission" date="2020-05" db="EMBL/GenBank/DDBJ databases">
        <title>Strain PA2F3 complete genome.</title>
        <authorList>
            <person name="Kim Y.-S."/>
            <person name="Kim S.-J."/>
            <person name="Jung H.-k."/>
            <person name="Kim S.-E."/>
            <person name="Kim K.-H."/>
        </authorList>
    </citation>
    <scope>NUCLEOTIDE SEQUENCE [LARGE SCALE GENOMIC DNA]</scope>
    <source>
        <strain evidence="4 5">PA2F3</strain>
    </source>
</reference>
<dbReference type="Pfam" id="PF04122">
    <property type="entry name" value="CW_binding_2"/>
    <property type="match status" value="3"/>
</dbReference>
<dbReference type="SUPFAM" id="SSF51120">
    <property type="entry name" value="beta-Roll"/>
    <property type="match status" value="2"/>
</dbReference>
<dbReference type="InterPro" id="IPR010255">
    <property type="entry name" value="Haem_peroxidase_sf"/>
</dbReference>
<dbReference type="Gene3D" id="2.150.10.10">
    <property type="entry name" value="Serralysin-like metalloprotease, C-terminal"/>
    <property type="match status" value="1"/>
</dbReference>
<dbReference type="InterPro" id="IPR011049">
    <property type="entry name" value="Serralysin-like_metalloprot_C"/>
</dbReference>
<protein>
    <submittedName>
        <fullName evidence="4">Cell wall-binding repeat-containing protein</fullName>
    </submittedName>
</protein>
<dbReference type="InterPro" id="IPR001343">
    <property type="entry name" value="Hemolysn_Ca-bd"/>
</dbReference>
<dbReference type="InterPro" id="IPR019791">
    <property type="entry name" value="Haem_peroxidase_animal"/>
</dbReference>
<evidence type="ECO:0000256" key="1">
    <source>
        <dbReference type="ARBA" id="ARBA00004613"/>
    </source>
</evidence>
<dbReference type="InterPro" id="IPR037120">
    <property type="entry name" value="Haem_peroxidase_sf_animal"/>
</dbReference>
<name>A0A7D4Q7P4_9MICO</name>
<dbReference type="InterPro" id="IPR018511">
    <property type="entry name" value="Hemolysin-typ_Ca-bd_CS"/>
</dbReference>
<dbReference type="GO" id="GO:0020037">
    <property type="term" value="F:heme binding"/>
    <property type="evidence" value="ECO:0007669"/>
    <property type="project" value="InterPro"/>
</dbReference>
<dbReference type="PANTHER" id="PTHR11475:SF4">
    <property type="entry name" value="CHORION PEROXIDASE"/>
    <property type="match status" value="1"/>
</dbReference>
<dbReference type="EMBL" id="CP054038">
    <property type="protein sequence ID" value="QKJ19199.1"/>
    <property type="molecule type" value="Genomic_DNA"/>
</dbReference>
<sequence>MLMASPPPPAIAATDDDPSFVLTQNDLEFILRNIQISEAHAADVLDPSNYELLCDLPDDLAQNCVNDAARPAGVRTVDGSFNNLLIDQSEFGAADNVFPRLLGTEWRQADPEVLDLGFEANAPGISDACDPGTTCYEQIEGNVYDAHPRQISNLIVDQTTDNPAIVNQLDAGTAIPVPGTNRVIIPNSAPDEALSAPFNTFLGFFGQFFDHGLDLVRKGGNGTLIVPLDEDDPLFCTPEGVRVDGIDCDPDTYSNFLTLSRATRFEDSTEHTNLTSPFIDQNQTYASVPSHQVFLREYELVDGVPAATGRLIEGVNGGMSKWRDLKNQARDILGINLTDADLLDVPQIAVDPYGNFIPGANGYPQYVVEGGGLVSAAPGGVDVPDNVLGTGHGFLDDIAHGATPVIDDDGNLVPRFDENGDPILDENGEPVLTGYDNAILNEHFMAGDGRVNENIGLTAVHHVFHSEHNRMAGQIEDVLNGLRPELEAQDSDERGGIAEFAKAFRGEPHSYASDKAGEDLPGYFPAGGDPASLPDGWNADDWSYHERLFQAAKFATEMQYQHLVFEEFGRKIAPQIDPIVGNENSYNAAVDASITAEFAHVVYRFGHSLMTEEIGREAVEGGAPMEDVPLLTGFLNPELFDENGTLSPDEAAGSLINGMTGRVGSQIDEHVVDVLRNNLLGLPLDLPTMNLLRGRDTGVPGLQEARATFFGATGDPALRPYTSWDDFGRNTKNGDNFGRGGERASLVNFIAAYGTHPTVQAATTIDEKREAASLLVNGAPAGQEFTVRLAGTDRFQTAATVSQRSFPDGGPVPVAYITNGMNFPDGLAGGAAARAEGGPLLLATHSVDGEIPSATAAELARLQPERIVILGGTGAISAETQAVLTNYATSGVVERLGGATRFETAVAISQQFANPGVERVFVANGFNFPDALSAAAVAARDGSPILLTAPDALDGATLAEIDRLDPTEIVLLGGTGVVGPNVESQVTGLAPTVTRIGGADRFITSALISETYFPDGAASAFITTGFNFPDALAAGPAAGLAGAPILVSFPTVIPGVVMTELDRLNPSQIAVVGLLGAVSLAAEQQLQVFAPAPVEAPADRLDFLFSTGAWAGQETGLGDVDFWMGGLAERLDPFGGMLGSTFNYVFETQLEKLQFGDRFYYLFRNQGEQLFAALEGNTFSDLIQRNTDASNLPADIFALQDPIVDIDEQAALPAGEREPGLSLINGQWRWQTDAHVEMHGTAGDDNLRGDEGDDSIWGYDGNDRIEGGSGNDALVGGLGDDILTDSFGDDNIKGKQGNDAINTGSGIDLAIGGLGDDFMVDGGGEASTYFAGIGDDIILGTTGRITVFGGEFDDWLEGGGHADLLQGDNGDQFQNDTLGGNDVVLGRLGNDDVEGEGGDDIIVGTQVGTNRHLGGLGWDWLTYYGQTANVTADMAFTRLFEPNNPLRSRYEQLEALSGGSGNDTLRGPLVAQEFAPNELPHTQATEASLQLVDGLVEMLRPTVDGVPQDFSTPFMRGTDPTDIVGMSLPIIGGPGNDLIEGRGGDDYIDGDAMLRVRLTAGGNFFDSAAQLRAAVFAGQLNPGDIDIARDIVVDPNAATAIDTAMYVGSVADYLVEPIGSLTSGYTRVTHTAATTPANNTGTDVLHGIERIQFADACIQITAGGDWVNCNNQVVAVVMDSTDPVEGTPVTAQLFQSTSLGVATATPFDTTGVTNLRFTWWGGDGEAPNAITDWQPLINPLGSSSPTYVPDADSVDLYLRVVVSLVGADSVYRQAASPISDTPVLGTVTPPEP</sequence>
<organism evidence="4 5">
    <name type="scientific">Microbacterium hominis</name>
    <dbReference type="NCBI Taxonomy" id="162426"/>
    <lineage>
        <taxon>Bacteria</taxon>
        <taxon>Bacillati</taxon>
        <taxon>Actinomycetota</taxon>
        <taxon>Actinomycetes</taxon>
        <taxon>Micrococcales</taxon>
        <taxon>Microbacteriaceae</taxon>
        <taxon>Microbacterium</taxon>
    </lineage>
</organism>
<evidence type="ECO:0000256" key="3">
    <source>
        <dbReference type="ARBA" id="ARBA00023180"/>
    </source>
</evidence>
<dbReference type="PROSITE" id="PS50292">
    <property type="entry name" value="PEROXIDASE_3"/>
    <property type="match status" value="1"/>
</dbReference>
<keyword evidence="2" id="KW-0964">Secreted</keyword>